<dbReference type="EMBL" id="JAMKPW020000022">
    <property type="protein sequence ID" value="KAK8206671.1"/>
    <property type="molecule type" value="Genomic_DNA"/>
</dbReference>
<gene>
    <name evidence="1" type="ORF">M8818_004505</name>
</gene>
<comment type="caution">
    <text evidence="1">The sequence shown here is derived from an EMBL/GenBank/DDBJ whole genome shotgun (WGS) entry which is preliminary data.</text>
</comment>
<proteinExistence type="predicted"/>
<sequence>MAKDAEIPDDTTLEQALRDSVATLRKAGNEEDLTVRTCRSAASRQLGLPLDFFKDSPQWKQRSKDIIHAAFHDDEPSSPKPVSPVTSPPKPVKSRKTPAAVKSGTKRASPVATTTKPRKRQKRVVSDQSDDSSVSSESAADSDIGDSPPKPAKKPVRSQTVKSTSKTKEVVSSDESDADDAQAEQEAVEQENADRDGDERKAGDVSDSDLSDVIDEPPPAKKKRQTSKASVQPKPKGKAAKSGKPSSAPGKDLSPDEAEIKRLQGWLLKCGIRKLWHRELAPYDAPKEKIKHLKEMLKDAGMDGRYSVEKANAIKEQRELAADLEAVKEGAKIWGHGDGEDDAEDGSEESRPRRRTVQSRFVDFGDSGEDSD</sequence>
<evidence type="ECO:0000313" key="2">
    <source>
        <dbReference type="Proteomes" id="UP001320706"/>
    </source>
</evidence>
<evidence type="ECO:0000313" key="1">
    <source>
        <dbReference type="EMBL" id="KAK8206671.1"/>
    </source>
</evidence>
<name>A0ACC3SC55_9PEZI</name>
<keyword evidence="2" id="KW-1185">Reference proteome</keyword>
<reference evidence="1" key="1">
    <citation type="submission" date="2024-02" db="EMBL/GenBank/DDBJ databases">
        <title>Metagenome Assembled Genome of Zalaria obscura JY119.</title>
        <authorList>
            <person name="Vighnesh L."/>
            <person name="Jagadeeshwari U."/>
            <person name="Venkata Ramana C."/>
            <person name="Sasikala C."/>
        </authorList>
    </citation>
    <scope>NUCLEOTIDE SEQUENCE</scope>
    <source>
        <strain evidence="1">JY119</strain>
    </source>
</reference>
<accession>A0ACC3SC55</accession>
<protein>
    <submittedName>
        <fullName evidence="1">Uncharacterized protein</fullName>
    </submittedName>
</protein>
<organism evidence="1 2">
    <name type="scientific">Zalaria obscura</name>
    <dbReference type="NCBI Taxonomy" id="2024903"/>
    <lineage>
        <taxon>Eukaryota</taxon>
        <taxon>Fungi</taxon>
        <taxon>Dikarya</taxon>
        <taxon>Ascomycota</taxon>
        <taxon>Pezizomycotina</taxon>
        <taxon>Dothideomycetes</taxon>
        <taxon>Dothideomycetidae</taxon>
        <taxon>Dothideales</taxon>
        <taxon>Zalariaceae</taxon>
        <taxon>Zalaria</taxon>
    </lineage>
</organism>
<dbReference type="Proteomes" id="UP001320706">
    <property type="component" value="Unassembled WGS sequence"/>
</dbReference>